<gene>
    <name evidence="10" type="ORF">CXG81DRAFT_1659</name>
</gene>
<evidence type="ECO:0000256" key="2">
    <source>
        <dbReference type="ARBA" id="ARBA00022527"/>
    </source>
</evidence>
<keyword evidence="3" id="KW-0808">Transferase</keyword>
<dbReference type="GO" id="GO:0005829">
    <property type="term" value="C:cytosol"/>
    <property type="evidence" value="ECO:0007669"/>
    <property type="project" value="TreeGrafter"/>
</dbReference>
<dbReference type="STRING" id="1555241.A0A4P9XCD1"/>
<keyword evidence="5" id="KW-0418">Kinase</keyword>
<protein>
    <recommendedName>
        <fullName evidence="1">non-specific serine/threonine protein kinase</fullName>
        <ecNumber evidence="1">2.7.11.1</ecNumber>
    </recommendedName>
</protein>
<evidence type="ECO:0000313" key="10">
    <source>
        <dbReference type="EMBL" id="RKP03086.1"/>
    </source>
</evidence>
<dbReference type="SUPFAM" id="SSF56112">
    <property type="entry name" value="Protein kinase-like (PK-like)"/>
    <property type="match status" value="1"/>
</dbReference>
<comment type="catalytic activity">
    <reaction evidence="7">
        <text>L-threonyl-[protein] + ATP = O-phospho-L-threonyl-[protein] + ADP + H(+)</text>
        <dbReference type="Rhea" id="RHEA:46608"/>
        <dbReference type="Rhea" id="RHEA-COMP:11060"/>
        <dbReference type="Rhea" id="RHEA-COMP:11605"/>
        <dbReference type="ChEBI" id="CHEBI:15378"/>
        <dbReference type="ChEBI" id="CHEBI:30013"/>
        <dbReference type="ChEBI" id="CHEBI:30616"/>
        <dbReference type="ChEBI" id="CHEBI:61977"/>
        <dbReference type="ChEBI" id="CHEBI:456216"/>
        <dbReference type="EC" id="2.7.11.1"/>
    </reaction>
</comment>
<dbReference type="EMBL" id="ML014129">
    <property type="protein sequence ID" value="RKP03086.1"/>
    <property type="molecule type" value="Genomic_DNA"/>
</dbReference>
<proteinExistence type="predicted"/>
<dbReference type="OrthoDB" id="6513151at2759"/>
<dbReference type="InterPro" id="IPR011009">
    <property type="entry name" value="Kinase-like_dom_sf"/>
</dbReference>
<evidence type="ECO:0000256" key="6">
    <source>
        <dbReference type="ARBA" id="ARBA00022840"/>
    </source>
</evidence>
<feature type="non-terminal residue" evidence="10">
    <location>
        <position position="1"/>
    </location>
</feature>
<feature type="non-terminal residue" evidence="10">
    <location>
        <position position="255"/>
    </location>
</feature>
<dbReference type="SMART" id="SM00220">
    <property type="entry name" value="S_TKc"/>
    <property type="match status" value="1"/>
</dbReference>
<keyword evidence="11" id="KW-1185">Reference proteome</keyword>
<evidence type="ECO:0000256" key="8">
    <source>
        <dbReference type="ARBA" id="ARBA00048679"/>
    </source>
</evidence>
<evidence type="ECO:0000256" key="3">
    <source>
        <dbReference type="ARBA" id="ARBA00022679"/>
    </source>
</evidence>
<evidence type="ECO:0000256" key="7">
    <source>
        <dbReference type="ARBA" id="ARBA00047899"/>
    </source>
</evidence>
<dbReference type="GO" id="GO:0004674">
    <property type="term" value="F:protein serine/threonine kinase activity"/>
    <property type="evidence" value="ECO:0007669"/>
    <property type="project" value="UniProtKB-KW"/>
</dbReference>
<dbReference type="GO" id="GO:0005524">
    <property type="term" value="F:ATP binding"/>
    <property type="evidence" value="ECO:0007669"/>
    <property type="project" value="UniProtKB-KW"/>
</dbReference>
<sequence length="255" mass="28432">TTSQTVYAVKEFRPRRKDETARNYIKKVTAEFCISSALHHANVVETLDLVLQRNTRAASCSIMEYCGGGTLDAVLRAKPLSYSEIACLFAQLCRGVAFLHSMGVAHRDLKPSNLLLTDAGHLKIADFGTSDVFQLPFESKSHLSHGVSGSMPYIPPEEWTSESYDAREADVWACGIVYYSLHFTSLPWRAAIPERDAHYRAYVAHRFRHLPTPVVARMTAPSRAFLVRILEPDPKLRLTATQLLVDPLVADVVAC</sequence>
<dbReference type="Gene3D" id="1.10.510.10">
    <property type="entry name" value="Transferase(Phosphotransferase) domain 1"/>
    <property type="match status" value="1"/>
</dbReference>
<dbReference type="Pfam" id="PF00069">
    <property type="entry name" value="Pkinase"/>
    <property type="match status" value="1"/>
</dbReference>
<evidence type="ECO:0000256" key="4">
    <source>
        <dbReference type="ARBA" id="ARBA00022741"/>
    </source>
</evidence>
<evidence type="ECO:0000256" key="5">
    <source>
        <dbReference type="ARBA" id="ARBA00022777"/>
    </source>
</evidence>
<dbReference type="PROSITE" id="PS50011">
    <property type="entry name" value="PROTEIN_KINASE_DOM"/>
    <property type="match status" value="1"/>
</dbReference>
<comment type="catalytic activity">
    <reaction evidence="8">
        <text>L-seryl-[protein] + ATP = O-phospho-L-seryl-[protein] + ADP + H(+)</text>
        <dbReference type="Rhea" id="RHEA:17989"/>
        <dbReference type="Rhea" id="RHEA-COMP:9863"/>
        <dbReference type="Rhea" id="RHEA-COMP:11604"/>
        <dbReference type="ChEBI" id="CHEBI:15378"/>
        <dbReference type="ChEBI" id="CHEBI:29999"/>
        <dbReference type="ChEBI" id="CHEBI:30616"/>
        <dbReference type="ChEBI" id="CHEBI:83421"/>
        <dbReference type="ChEBI" id="CHEBI:456216"/>
        <dbReference type="EC" id="2.7.11.1"/>
    </reaction>
</comment>
<evidence type="ECO:0000256" key="1">
    <source>
        <dbReference type="ARBA" id="ARBA00012513"/>
    </source>
</evidence>
<dbReference type="InterPro" id="IPR008271">
    <property type="entry name" value="Ser/Thr_kinase_AS"/>
</dbReference>
<dbReference type="EC" id="2.7.11.1" evidence="1"/>
<keyword evidence="6" id="KW-0067">ATP-binding</keyword>
<keyword evidence="2" id="KW-0723">Serine/threonine-protein kinase</keyword>
<keyword evidence="4" id="KW-0547">Nucleotide-binding</keyword>
<dbReference type="PANTHER" id="PTHR24343:SF558">
    <property type="entry name" value="PROTEIN KINASE DOMAIN-CONTAINING PROTEIN"/>
    <property type="match status" value="1"/>
</dbReference>
<dbReference type="PROSITE" id="PS00108">
    <property type="entry name" value="PROTEIN_KINASE_ST"/>
    <property type="match status" value="1"/>
</dbReference>
<feature type="domain" description="Protein kinase" evidence="9">
    <location>
        <begin position="1"/>
        <end position="249"/>
    </location>
</feature>
<evidence type="ECO:0000313" key="11">
    <source>
        <dbReference type="Proteomes" id="UP000274922"/>
    </source>
</evidence>
<organism evidence="10 11">
    <name type="scientific">Caulochytrium protostelioides</name>
    <dbReference type="NCBI Taxonomy" id="1555241"/>
    <lineage>
        <taxon>Eukaryota</taxon>
        <taxon>Fungi</taxon>
        <taxon>Fungi incertae sedis</taxon>
        <taxon>Chytridiomycota</taxon>
        <taxon>Chytridiomycota incertae sedis</taxon>
        <taxon>Chytridiomycetes</taxon>
        <taxon>Caulochytriales</taxon>
        <taxon>Caulochytriaceae</taxon>
        <taxon>Caulochytrium</taxon>
    </lineage>
</organism>
<accession>A0A4P9XCD1</accession>
<dbReference type="InterPro" id="IPR000719">
    <property type="entry name" value="Prot_kinase_dom"/>
</dbReference>
<dbReference type="PANTHER" id="PTHR24343">
    <property type="entry name" value="SERINE/THREONINE KINASE"/>
    <property type="match status" value="1"/>
</dbReference>
<dbReference type="Proteomes" id="UP000274922">
    <property type="component" value="Unassembled WGS sequence"/>
</dbReference>
<name>A0A4P9XCD1_9FUNG</name>
<evidence type="ECO:0000259" key="9">
    <source>
        <dbReference type="PROSITE" id="PS50011"/>
    </source>
</evidence>
<dbReference type="AlphaFoldDB" id="A0A4P9XCD1"/>
<reference evidence="11" key="1">
    <citation type="journal article" date="2018" name="Nat. Microbiol.">
        <title>Leveraging single-cell genomics to expand the fungal tree of life.</title>
        <authorList>
            <person name="Ahrendt S.R."/>
            <person name="Quandt C.A."/>
            <person name="Ciobanu D."/>
            <person name="Clum A."/>
            <person name="Salamov A."/>
            <person name="Andreopoulos B."/>
            <person name="Cheng J.F."/>
            <person name="Woyke T."/>
            <person name="Pelin A."/>
            <person name="Henrissat B."/>
            <person name="Reynolds N.K."/>
            <person name="Benny G.L."/>
            <person name="Smith M.E."/>
            <person name="James T.Y."/>
            <person name="Grigoriev I.V."/>
        </authorList>
    </citation>
    <scope>NUCLEOTIDE SEQUENCE [LARGE SCALE GENOMIC DNA]</scope>
    <source>
        <strain evidence="11">ATCC 52028</strain>
    </source>
</reference>